<dbReference type="Proteomes" id="UP000606974">
    <property type="component" value="Unassembled WGS sequence"/>
</dbReference>
<accession>A0A8H7E2R9</accession>
<evidence type="ECO:0000313" key="1">
    <source>
        <dbReference type="EMBL" id="KAF7507267.1"/>
    </source>
</evidence>
<dbReference type="EMBL" id="JAACFV010000072">
    <property type="protein sequence ID" value="KAF7507267.1"/>
    <property type="molecule type" value="Genomic_DNA"/>
</dbReference>
<name>A0A8H7E2R9_9EURO</name>
<comment type="caution">
    <text evidence="1">The sequence shown here is derived from an EMBL/GenBank/DDBJ whole genome shotgun (WGS) entry which is preliminary data.</text>
</comment>
<reference evidence="1" key="1">
    <citation type="submission" date="2020-02" db="EMBL/GenBank/DDBJ databases">
        <authorList>
            <person name="Palmer J.M."/>
        </authorList>
    </citation>
    <scope>NUCLEOTIDE SEQUENCE</scope>
    <source>
        <strain evidence="1">EPUS1.4</strain>
        <tissue evidence="1">Thallus</tissue>
    </source>
</reference>
<protein>
    <submittedName>
        <fullName evidence="1">Uncharacterized protein</fullName>
    </submittedName>
</protein>
<sequence>MMDEFSVIKGFEKALYRLRISLICRLIPDKIVVLFGAQKDTKILAIKNPPTLRPRLPISLKEQKTYQSPFQRDAQNLYDFESHLRDEYTENAYTDFEGLQRLERPAYAPKFGGVGGQQYPNADAKMAKLIRLVIKGAQGPEQRSTSTRIFLQERFFSHRLLYFTDKQVYFQCRRNTWCEDTVLELDNPQLHLEDQTLCRFGIPIENDVGYPDSLTYEGDLLNAFGGIFREIYRRESVEPQIQRFSISGSHLHGSGCSLWYPQGTGPVIERDEKYVLKIRNHDRVFAEGSHLVITRESRAGLGLAGLDLSIIPMHFSARVLVLASPTTS</sequence>
<keyword evidence="2" id="KW-1185">Reference proteome</keyword>
<gene>
    <name evidence="1" type="ORF">GJ744_010825</name>
</gene>
<organism evidence="1 2">
    <name type="scientific">Endocarpon pusillum</name>
    <dbReference type="NCBI Taxonomy" id="364733"/>
    <lineage>
        <taxon>Eukaryota</taxon>
        <taxon>Fungi</taxon>
        <taxon>Dikarya</taxon>
        <taxon>Ascomycota</taxon>
        <taxon>Pezizomycotina</taxon>
        <taxon>Eurotiomycetes</taxon>
        <taxon>Chaetothyriomycetidae</taxon>
        <taxon>Verrucariales</taxon>
        <taxon>Verrucariaceae</taxon>
        <taxon>Endocarpon</taxon>
    </lineage>
</organism>
<proteinExistence type="predicted"/>
<evidence type="ECO:0000313" key="2">
    <source>
        <dbReference type="Proteomes" id="UP000606974"/>
    </source>
</evidence>
<dbReference type="AlphaFoldDB" id="A0A8H7E2R9"/>